<dbReference type="SFLD" id="SFLDG01017">
    <property type="entry name" value="Polyprenyl_Transferase_Like"/>
    <property type="match status" value="1"/>
</dbReference>
<name>A0A3E5FRL6_9FIRM</name>
<comment type="caution">
    <text evidence="13">The sequence shown here is derived from an EMBL/GenBank/DDBJ whole genome shotgun (WGS) entry which is preliminary data.</text>
</comment>
<evidence type="ECO:0000256" key="8">
    <source>
        <dbReference type="ARBA" id="ARBA00023229"/>
    </source>
</evidence>
<evidence type="ECO:0000313" key="14">
    <source>
        <dbReference type="Proteomes" id="UP000261087"/>
    </source>
</evidence>
<dbReference type="FunFam" id="1.10.600.10:FF:000001">
    <property type="entry name" value="Geranylgeranyl diphosphate synthase"/>
    <property type="match status" value="1"/>
</dbReference>
<reference evidence="13 14" key="1">
    <citation type="submission" date="2018-08" db="EMBL/GenBank/DDBJ databases">
        <title>A genome reference for cultivated species of the human gut microbiota.</title>
        <authorList>
            <person name="Zou Y."/>
            <person name="Xue W."/>
            <person name="Luo G."/>
        </authorList>
    </citation>
    <scope>NUCLEOTIDE SEQUENCE [LARGE SCALE GENOMIC DNA]</scope>
    <source>
        <strain evidence="13 14">OM02-6</strain>
    </source>
</reference>
<comment type="cofactor">
    <cofactor evidence="1">
        <name>Mg(2+)</name>
        <dbReference type="ChEBI" id="CHEBI:18420"/>
    </cofactor>
</comment>
<proteinExistence type="inferred from homology"/>
<evidence type="ECO:0000256" key="7">
    <source>
        <dbReference type="ARBA" id="ARBA00022842"/>
    </source>
</evidence>
<dbReference type="GO" id="GO:0005737">
    <property type="term" value="C:cytoplasm"/>
    <property type="evidence" value="ECO:0007669"/>
    <property type="project" value="UniProtKB-ARBA"/>
</dbReference>
<comment type="similarity">
    <text evidence="2 12">Belongs to the FPP/GGPP synthase family.</text>
</comment>
<dbReference type="CDD" id="cd00685">
    <property type="entry name" value="Trans_IPPS_HT"/>
    <property type="match status" value="1"/>
</dbReference>
<evidence type="ECO:0000256" key="5">
    <source>
        <dbReference type="ARBA" id="ARBA00022679"/>
    </source>
</evidence>
<accession>A0A3E5FRL6</accession>
<dbReference type="EC" id="2.5.1.10" evidence="3"/>
<dbReference type="InterPro" id="IPR053378">
    <property type="entry name" value="Prenyl_diphosphate_synthase"/>
</dbReference>
<organism evidence="13 14">
    <name type="scientific">Thomasclavelia spiroformis</name>
    <dbReference type="NCBI Taxonomy" id="29348"/>
    <lineage>
        <taxon>Bacteria</taxon>
        <taxon>Bacillati</taxon>
        <taxon>Bacillota</taxon>
        <taxon>Erysipelotrichia</taxon>
        <taxon>Erysipelotrichales</taxon>
        <taxon>Coprobacillaceae</taxon>
        <taxon>Thomasclavelia</taxon>
    </lineage>
</organism>
<evidence type="ECO:0000256" key="6">
    <source>
        <dbReference type="ARBA" id="ARBA00022723"/>
    </source>
</evidence>
<evidence type="ECO:0000256" key="11">
    <source>
        <dbReference type="ARBA" id="ARBA00049399"/>
    </source>
</evidence>
<evidence type="ECO:0000256" key="2">
    <source>
        <dbReference type="ARBA" id="ARBA00006706"/>
    </source>
</evidence>
<protein>
    <recommendedName>
        <fullName evidence="4">Farnesyl diphosphate synthase</fullName>
        <ecNumber evidence="3">2.5.1.10</ecNumber>
    </recommendedName>
    <alternativeName>
        <fullName evidence="10">(2E,6E)-farnesyl diphosphate synthase</fullName>
    </alternativeName>
    <alternativeName>
        <fullName evidence="9">Geranyltranstransferase</fullName>
    </alternativeName>
</protein>
<evidence type="ECO:0000256" key="3">
    <source>
        <dbReference type="ARBA" id="ARBA00012439"/>
    </source>
</evidence>
<dbReference type="InterPro" id="IPR033749">
    <property type="entry name" value="Polyprenyl_synt_CS"/>
</dbReference>
<keyword evidence="7" id="KW-0460">Magnesium</keyword>
<keyword evidence="8" id="KW-0414">Isoprene biosynthesis</keyword>
<dbReference type="PROSITE" id="PS00723">
    <property type="entry name" value="POLYPRENYL_SYNTHASE_1"/>
    <property type="match status" value="1"/>
</dbReference>
<gene>
    <name evidence="13" type="ORF">DXB31_03820</name>
</gene>
<dbReference type="GO" id="GO:0046872">
    <property type="term" value="F:metal ion binding"/>
    <property type="evidence" value="ECO:0007669"/>
    <property type="project" value="UniProtKB-KW"/>
</dbReference>
<dbReference type="GO" id="GO:0004337">
    <property type="term" value="F:(2E,6E)-farnesyl diphosphate synthase activity"/>
    <property type="evidence" value="ECO:0007669"/>
    <property type="project" value="UniProtKB-EC"/>
</dbReference>
<evidence type="ECO:0000256" key="12">
    <source>
        <dbReference type="RuleBase" id="RU004466"/>
    </source>
</evidence>
<dbReference type="GeneID" id="94017394"/>
<dbReference type="Proteomes" id="UP000261087">
    <property type="component" value="Unassembled WGS sequence"/>
</dbReference>
<keyword evidence="5 12" id="KW-0808">Transferase</keyword>
<dbReference type="InterPro" id="IPR000092">
    <property type="entry name" value="Polyprenyl_synt"/>
</dbReference>
<dbReference type="AlphaFoldDB" id="A0A3E5FRL6"/>
<dbReference type="NCBIfam" id="NF045485">
    <property type="entry name" value="FPPsyn"/>
    <property type="match status" value="1"/>
</dbReference>
<evidence type="ECO:0000256" key="10">
    <source>
        <dbReference type="ARBA" id="ARBA00032873"/>
    </source>
</evidence>
<keyword evidence="6" id="KW-0479">Metal-binding</keyword>
<dbReference type="EMBL" id="QSVF01000006">
    <property type="protein sequence ID" value="RGO11638.1"/>
    <property type="molecule type" value="Genomic_DNA"/>
</dbReference>
<dbReference type="SFLD" id="SFLDS00005">
    <property type="entry name" value="Isoprenoid_Synthase_Type_I"/>
    <property type="match status" value="1"/>
</dbReference>
<evidence type="ECO:0000256" key="4">
    <source>
        <dbReference type="ARBA" id="ARBA00015100"/>
    </source>
</evidence>
<dbReference type="RefSeq" id="WP_004609794.1">
    <property type="nucleotide sequence ID" value="NZ_CABKNM010000006.1"/>
</dbReference>
<dbReference type="SUPFAM" id="SSF48576">
    <property type="entry name" value="Terpenoid synthases"/>
    <property type="match status" value="1"/>
</dbReference>
<dbReference type="GO" id="GO:0016114">
    <property type="term" value="P:terpenoid biosynthetic process"/>
    <property type="evidence" value="ECO:0007669"/>
    <property type="project" value="UniProtKB-ARBA"/>
</dbReference>
<evidence type="ECO:0000256" key="9">
    <source>
        <dbReference type="ARBA" id="ARBA00032380"/>
    </source>
</evidence>
<dbReference type="PANTHER" id="PTHR43281">
    <property type="entry name" value="FARNESYL DIPHOSPHATE SYNTHASE"/>
    <property type="match status" value="1"/>
</dbReference>
<evidence type="ECO:0000313" key="13">
    <source>
        <dbReference type="EMBL" id="RGO11638.1"/>
    </source>
</evidence>
<sequence length="282" mass="31621">MKQIIQEINTRLIKITDCFQDSKVKDAMKYSLLAGGKRIRPLLMLRIIQSYGLNYHDYLDAACAIEMIHTYSLIHDDLPGMDNDDLRRGKPTCHRQFDEATAILAGDGLLNEAANVILKANYNSELKIALLSILYQASGVNGMILGQALDIKFENKKANRKELDLIHHHKTGDLISASMQMGALVANVNDLETFKEIGYKIGLAFQIQDDILDVVGNSELLGKNVGSDIENNKSTYVTLMGVEKSQEIADCYFNEATALINKLKINHELILEVLEKLKRRVK</sequence>
<dbReference type="Pfam" id="PF00348">
    <property type="entry name" value="polyprenyl_synt"/>
    <property type="match status" value="1"/>
</dbReference>
<dbReference type="PANTHER" id="PTHR43281:SF1">
    <property type="entry name" value="FARNESYL DIPHOSPHATE SYNTHASE"/>
    <property type="match status" value="1"/>
</dbReference>
<dbReference type="PROSITE" id="PS00444">
    <property type="entry name" value="POLYPRENYL_SYNTHASE_2"/>
    <property type="match status" value="1"/>
</dbReference>
<dbReference type="Gene3D" id="1.10.600.10">
    <property type="entry name" value="Farnesyl Diphosphate Synthase"/>
    <property type="match status" value="1"/>
</dbReference>
<comment type="catalytic activity">
    <reaction evidence="11">
        <text>isopentenyl diphosphate + (2E)-geranyl diphosphate = (2E,6E)-farnesyl diphosphate + diphosphate</text>
        <dbReference type="Rhea" id="RHEA:19361"/>
        <dbReference type="ChEBI" id="CHEBI:33019"/>
        <dbReference type="ChEBI" id="CHEBI:58057"/>
        <dbReference type="ChEBI" id="CHEBI:128769"/>
        <dbReference type="ChEBI" id="CHEBI:175763"/>
        <dbReference type="EC" id="2.5.1.10"/>
    </reaction>
</comment>
<evidence type="ECO:0000256" key="1">
    <source>
        <dbReference type="ARBA" id="ARBA00001946"/>
    </source>
</evidence>
<dbReference type="InterPro" id="IPR008949">
    <property type="entry name" value="Isoprenoid_synthase_dom_sf"/>
</dbReference>